<evidence type="ECO:0000313" key="1">
    <source>
        <dbReference type="EMBL" id="GJT65262.1"/>
    </source>
</evidence>
<reference evidence="1" key="1">
    <citation type="journal article" date="2022" name="Int. J. Mol. Sci.">
        <title>Draft Genome of Tanacetum Coccineum: Genomic Comparison of Closely Related Tanacetum-Family Plants.</title>
        <authorList>
            <person name="Yamashiro T."/>
            <person name="Shiraishi A."/>
            <person name="Nakayama K."/>
            <person name="Satake H."/>
        </authorList>
    </citation>
    <scope>NUCLEOTIDE SEQUENCE</scope>
</reference>
<evidence type="ECO:0000313" key="2">
    <source>
        <dbReference type="Proteomes" id="UP001151760"/>
    </source>
</evidence>
<protein>
    <submittedName>
        <fullName evidence="1">Uncharacterized protein</fullName>
    </submittedName>
</protein>
<comment type="caution">
    <text evidence="1">The sequence shown here is derived from an EMBL/GenBank/DDBJ whole genome shotgun (WGS) entry which is preliminary data.</text>
</comment>
<organism evidence="1 2">
    <name type="scientific">Tanacetum coccineum</name>
    <dbReference type="NCBI Taxonomy" id="301880"/>
    <lineage>
        <taxon>Eukaryota</taxon>
        <taxon>Viridiplantae</taxon>
        <taxon>Streptophyta</taxon>
        <taxon>Embryophyta</taxon>
        <taxon>Tracheophyta</taxon>
        <taxon>Spermatophyta</taxon>
        <taxon>Magnoliopsida</taxon>
        <taxon>eudicotyledons</taxon>
        <taxon>Gunneridae</taxon>
        <taxon>Pentapetalae</taxon>
        <taxon>asterids</taxon>
        <taxon>campanulids</taxon>
        <taxon>Asterales</taxon>
        <taxon>Asteraceae</taxon>
        <taxon>Asteroideae</taxon>
        <taxon>Anthemideae</taxon>
        <taxon>Anthemidinae</taxon>
        <taxon>Tanacetum</taxon>
    </lineage>
</organism>
<keyword evidence="2" id="KW-1185">Reference proteome</keyword>
<name>A0ABQ5FRG7_9ASTR</name>
<sequence length="114" mass="12944">MKIYRMPLKRKPDSECLEHVHLHNDCKKEKTCYLPLESKTLLIPTERTSVNNSPTQTFRDSLPLYDKGMVNPQYGVAKSDEHSLRNSGVTGMHMATNTINKRNITVGVKNVSTN</sequence>
<dbReference type="EMBL" id="BQNB010017618">
    <property type="protein sequence ID" value="GJT65262.1"/>
    <property type="molecule type" value="Genomic_DNA"/>
</dbReference>
<dbReference type="Proteomes" id="UP001151760">
    <property type="component" value="Unassembled WGS sequence"/>
</dbReference>
<gene>
    <name evidence="1" type="ORF">Tco_1016742</name>
</gene>
<reference evidence="1" key="2">
    <citation type="submission" date="2022-01" db="EMBL/GenBank/DDBJ databases">
        <authorList>
            <person name="Yamashiro T."/>
            <person name="Shiraishi A."/>
            <person name="Satake H."/>
            <person name="Nakayama K."/>
        </authorList>
    </citation>
    <scope>NUCLEOTIDE SEQUENCE</scope>
</reference>
<proteinExistence type="predicted"/>
<accession>A0ABQ5FRG7</accession>